<dbReference type="Pfam" id="PF22733">
    <property type="entry name" value="NNH1"/>
    <property type="match status" value="1"/>
</dbReference>
<dbReference type="PANTHER" id="PTHR46844:SF1">
    <property type="entry name" value="SLR5058 PROTEIN"/>
    <property type="match status" value="1"/>
</dbReference>
<gene>
    <name evidence="2" type="ORF">D7294_10405</name>
</gene>
<dbReference type="SUPFAM" id="SSF52540">
    <property type="entry name" value="P-loop containing nucleoside triphosphate hydrolases"/>
    <property type="match status" value="1"/>
</dbReference>
<evidence type="ECO:0000259" key="1">
    <source>
        <dbReference type="PROSITE" id="PS50837"/>
    </source>
</evidence>
<evidence type="ECO:0000313" key="2">
    <source>
        <dbReference type="EMBL" id="RKN42936.1"/>
    </source>
</evidence>
<dbReference type="InterPro" id="IPR054547">
    <property type="entry name" value="NNH1"/>
</dbReference>
<organism evidence="2 3">
    <name type="scientific">Streptomyces hoynatensis</name>
    <dbReference type="NCBI Taxonomy" id="1141874"/>
    <lineage>
        <taxon>Bacteria</taxon>
        <taxon>Bacillati</taxon>
        <taxon>Actinomycetota</taxon>
        <taxon>Actinomycetes</taxon>
        <taxon>Kitasatosporales</taxon>
        <taxon>Streptomycetaceae</taxon>
        <taxon>Streptomyces</taxon>
    </lineage>
</organism>
<dbReference type="Pfam" id="PF05729">
    <property type="entry name" value="NACHT"/>
    <property type="match status" value="1"/>
</dbReference>
<reference evidence="2 3" key="1">
    <citation type="journal article" date="2014" name="Int. J. Syst. Evol. Microbiol.">
        <title>Streptomyces hoynatensis sp. nov., isolated from deep marine sediment.</title>
        <authorList>
            <person name="Veyisoglu A."/>
            <person name="Sahin N."/>
        </authorList>
    </citation>
    <scope>NUCLEOTIDE SEQUENCE [LARGE SCALE GENOMIC DNA]</scope>
    <source>
        <strain evidence="2 3">KCTC 29097</strain>
    </source>
</reference>
<name>A0A3A9Z6J6_9ACTN</name>
<dbReference type="Proteomes" id="UP000272474">
    <property type="component" value="Unassembled WGS sequence"/>
</dbReference>
<proteinExistence type="predicted"/>
<dbReference type="PANTHER" id="PTHR46844">
    <property type="entry name" value="SLR5058 PROTEIN"/>
    <property type="match status" value="1"/>
</dbReference>
<comment type="caution">
    <text evidence="2">The sequence shown here is derived from an EMBL/GenBank/DDBJ whole genome shotgun (WGS) entry which is preliminary data.</text>
</comment>
<dbReference type="EMBL" id="RBAL01000005">
    <property type="protein sequence ID" value="RKN42936.1"/>
    <property type="molecule type" value="Genomic_DNA"/>
</dbReference>
<accession>A0A3A9Z6J6</accession>
<dbReference type="InterPro" id="IPR027417">
    <property type="entry name" value="P-loop_NTPase"/>
</dbReference>
<feature type="domain" description="NACHT" evidence="1">
    <location>
        <begin position="250"/>
        <end position="580"/>
    </location>
</feature>
<dbReference type="PROSITE" id="PS50837">
    <property type="entry name" value="NACHT"/>
    <property type="match status" value="1"/>
</dbReference>
<dbReference type="Gene3D" id="3.40.50.300">
    <property type="entry name" value="P-loop containing nucleotide triphosphate hydrolases"/>
    <property type="match status" value="1"/>
</dbReference>
<sequence length="1039" mass="113164">MVLRLASSVVTPLVKRLFRTGEPGAGLVAGPVRLSALVTFRGEKQTLTEAELTRLARALVDRAARDLDPHDPLPEGERACVAEALAQALLGLGELGMDDVQAVRLGHRELARRLREARPGLPEGHLLARDAEHLFEALLDVACLHILNFFTQRSAFVARTLVEQSRLLDRLVRTADLIAERLPPRSVEDAAFEKRYAAYVGREHGRLTVHGLDLEQSRRWPLDDAYLSLETHDQPEAPPRRAEVALAYRPRVLLRGLAGSGKTTLVQWLAVAAAGQDVDSGIPDLFGHVPFVLPVRTLTRDGRSLPLPGAFLSAVDCPLAGAQPERWADRVLAAGRGLLLVDGVDEIPEEEREGVRRWLRRLESSYPGNRWLVTARPSAIERDWLGAEGFAELTLAPMGRDDVGAFVHRWHRAVGAQEQQERALRELLDRRADLAALATSPLMCALICALHRERNGHLPRGRKALYDAALTMLLERRDRERPDPPRGGLDLDTDTQLSLLQKLAYWLITNGRAELNAELAARLLAQALPALGGGQALGSGAEVLRHLVERSGVLREPMEGAVDFVHRTFQDYLGAREIVEWQHFPALVEKAHLDQWEDVVRMAVAHAQPLQRGELLTALLERGDRDQEHRTRLHLLAVACLDQATQLAPEVREAVAGRAARFLPPRVPAEGVSLAAAGAVALSVLPPPDGLGDQEAAAVVLAAVRVGTDAAIPHLRPFRNHPSPEVRHRLATSWYRFGTERYFEEVIAHLRLDGEVTLPVTSREELRLLERMRPRPRRVDLRGGFTTWDIATRLASLPLTALGLRECRELGGVGFVRDFPELTGLLIDACPQIRDLSPLAGTGVRTLSLHADAASWRPQGLARLQALAELTLGRLFPLGALAELPAGAPLRALTLPARPPVLTGLAAWPSLTHLGLQHCARALSAAEAVALAGLPRLVSVSLSLPVLRSLARAGVVLPAVEAVTCLSHEGPRPEDGDLAALAAVFPGLARLHLVGWQSLGAAPLAGLPGLRAVRCSEPLPRPAGLPAHVEFLAPPAPRY</sequence>
<protein>
    <submittedName>
        <fullName evidence="2">NACHT domain-containing protein</fullName>
    </submittedName>
</protein>
<dbReference type="InterPro" id="IPR007111">
    <property type="entry name" value="NACHT_NTPase"/>
</dbReference>
<keyword evidence="3" id="KW-1185">Reference proteome</keyword>
<evidence type="ECO:0000313" key="3">
    <source>
        <dbReference type="Proteomes" id="UP000272474"/>
    </source>
</evidence>
<dbReference type="AlphaFoldDB" id="A0A3A9Z6J6"/>